<dbReference type="InterPro" id="IPR045379">
    <property type="entry name" value="Crinkler_N"/>
</dbReference>
<evidence type="ECO:0000259" key="4">
    <source>
        <dbReference type="Pfam" id="PF20147"/>
    </source>
</evidence>
<dbReference type="Pfam" id="PF20147">
    <property type="entry name" value="Crinkler"/>
    <property type="match status" value="1"/>
</dbReference>
<comment type="subcellular location">
    <subcellularLocation>
        <location evidence="1">Host cell</location>
    </subcellularLocation>
    <subcellularLocation>
        <location evidence="2">Secreted</location>
    </subcellularLocation>
</comment>
<evidence type="ECO:0000256" key="3">
    <source>
        <dbReference type="ARBA" id="ARBA00022525"/>
    </source>
</evidence>
<evidence type="ECO:0000256" key="2">
    <source>
        <dbReference type="ARBA" id="ARBA00004613"/>
    </source>
</evidence>
<reference evidence="5 6" key="1">
    <citation type="submission" date="2017-11" db="EMBL/GenBank/DDBJ databases">
        <title>The genome of Rhizophagus clarus HR1 reveals common genetic basis of auxotrophy among arbuscular mycorrhizal fungi.</title>
        <authorList>
            <person name="Kobayashi Y."/>
        </authorList>
    </citation>
    <scope>NUCLEOTIDE SEQUENCE [LARGE SCALE GENOMIC DNA]</scope>
    <source>
        <strain evidence="5 6">HR1</strain>
    </source>
</reference>
<dbReference type="AlphaFoldDB" id="A0A2Z6RAG3"/>
<comment type="caution">
    <text evidence="5">The sequence shown here is derived from an EMBL/GenBank/DDBJ whole genome shotgun (WGS) entry which is preliminary data.</text>
</comment>
<accession>A0A2Z6RAG3</accession>
<dbReference type="EMBL" id="BEXD01002773">
    <property type="protein sequence ID" value="GBB99337.1"/>
    <property type="molecule type" value="Genomic_DNA"/>
</dbReference>
<evidence type="ECO:0000256" key="1">
    <source>
        <dbReference type="ARBA" id="ARBA00004340"/>
    </source>
</evidence>
<proteinExistence type="predicted"/>
<name>A0A2Z6RAG3_9GLOM</name>
<gene>
    <name evidence="5" type="ORF">RclHR1_34940001</name>
</gene>
<evidence type="ECO:0000313" key="5">
    <source>
        <dbReference type="EMBL" id="GBB99337.1"/>
    </source>
</evidence>
<organism evidence="5 6">
    <name type="scientific">Rhizophagus clarus</name>
    <dbReference type="NCBI Taxonomy" id="94130"/>
    <lineage>
        <taxon>Eukaryota</taxon>
        <taxon>Fungi</taxon>
        <taxon>Fungi incertae sedis</taxon>
        <taxon>Mucoromycota</taxon>
        <taxon>Glomeromycotina</taxon>
        <taxon>Glomeromycetes</taxon>
        <taxon>Glomerales</taxon>
        <taxon>Glomeraceae</taxon>
        <taxon>Rhizophagus</taxon>
    </lineage>
</organism>
<feature type="domain" description="Crinkler effector protein N-terminal" evidence="4">
    <location>
        <begin position="10"/>
        <end position="121"/>
    </location>
</feature>
<keyword evidence="6" id="KW-1185">Reference proteome</keyword>
<evidence type="ECO:0000313" key="6">
    <source>
        <dbReference type="Proteomes" id="UP000247702"/>
    </source>
</evidence>
<sequence>MSTSNSNNILSLNCIIPGDEFEDIFTLEISEDKLVNQLKPMIRKWWPKRFQHIDPSKLILYKALSEVMAIVFIETLKKEKEGNNNYGQRLPPLEKICMHFSNDKEKNPVSVKPNENRVSIVVCPPDNS</sequence>
<dbReference type="Proteomes" id="UP000247702">
    <property type="component" value="Unassembled WGS sequence"/>
</dbReference>
<protein>
    <recommendedName>
        <fullName evidence="4">Crinkler effector protein N-terminal domain-containing protein</fullName>
    </recommendedName>
</protein>
<dbReference type="GO" id="GO:0005576">
    <property type="term" value="C:extracellular region"/>
    <property type="evidence" value="ECO:0007669"/>
    <property type="project" value="UniProtKB-SubCell"/>
</dbReference>
<dbReference type="GO" id="GO:0043657">
    <property type="term" value="C:host cell"/>
    <property type="evidence" value="ECO:0007669"/>
    <property type="project" value="UniProtKB-SubCell"/>
</dbReference>
<keyword evidence="3" id="KW-0964">Secreted</keyword>